<dbReference type="GO" id="GO:0046961">
    <property type="term" value="F:proton-transporting ATPase activity, rotational mechanism"/>
    <property type="evidence" value="ECO:0007669"/>
    <property type="project" value="InterPro"/>
</dbReference>
<dbReference type="Proteomes" id="UP000823936">
    <property type="component" value="Unassembled WGS sequence"/>
</dbReference>
<evidence type="ECO:0000256" key="3">
    <source>
        <dbReference type="ARBA" id="ARBA00022448"/>
    </source>
</evidence>
<name>A0A9D1PUK8_9SPIO</name>
<dbReference type="Gene3D" id="3.30.2320.30">
    <property type="entry name" value="ATP synthase, E subunit, C-terminal"/>
    <property type="match status" value="1"/>
</dbReference>
<dbReference type="SUPFAM" id="SSF160527">
    <property type="entry name" value="V-type ATPase subunit E-like"/>
    <property type="match status" value="1"/>
</dbReference>
<dbReference type="EMBL" id="DXHU01000017">
    <property type="protein sequence ID" value="HIV99038.1"/>
    <property type="molecule type" value="Genomic_DNA"/>
</dbReference>
<gene>
    <name evidence="5" type="ORF">IAB12_04605</name>
</gene>
<evidence type="ECO:0000313" key="5">
    <source>
        <dbReference type="EMBL" id="HIV99038.1"/>
    </source>
</evidence>
<dbReference type="Pfam" id="PF01991">
    <property type="entry name" value="vATP-synt_E"/>
    <property type="match status" value="1"/>
</dbReference>
<evidence type="ECO:0000256" key="4">
    <source>
        <dbReference type="ARBA" id="ARBA00023065"/>
    </source>
</evidence>
<dbReference type="InterPro" id="IPR002842">
    <property type="entry name" value="ATPase_V1_Esu"/>
</dbReference>
<dbReference type="InterPro" id="IPR038495">
    <property type="entry name" value="ATPase_E_C"/>
</dbReference>
<evidence type="ECO:0000313" key="6">
    <source>
        <dbReference type="Proteomes" id="UP000823936"/>
    </source>
</evidence>
<keyword evidence="4" id="KW-0406">Ion transport</keyword>
<accession>A0A9D1PUK8</accession>
<dbReference type="AlphaFoldDB" id="A0A9D1PUK8"/>
<evidence type="ECO:0000256" key="2">
    <source>
        <dbReference type="ARBA" id="ARBA00020756"/>
    </source>
</evidence>
<protein>
    <recommendedName>
        <fullName evidence="2">V-type ATP synthase subunit E</fullName>
    </recommendedName>
</protein>
<evidence type="ECO:0000256" key="1">
    <source>
        <dbReference type="ARBA" id="ARBA00005901"/>
    </source>
</evidence>
<reference evidence="5" key="2">
    <citation type="submission" date="2021-04" db="EMBL/GenBank/DDBJ databases">
        <authorList>
            <person name="Gilroy R."/>
        </authorList>
    </citation>
    <scope>NUCLEOTIDE SEQUENCE</scope>
    <source>
        <strain evidence="5">Gambia11-129</strain>
    </source>
</reference>
<comment type="caution">
    <text evidence="5">The sequence shown here is derived from an EMBL/GenBank/DDBJ whole genome shotgun (WGS) entry which is preliminary data.</text>
</comment>
<comment type="similarity">
    <text evidence="1">Belongs to the V-ATPase E subunit family.</text>
</comment>
<organism evidence="5 6">
    <name type="scientific">Candidatus Ornithospirochaeta avicola</name>
    <dbReference type="NCBI Taxonomy" id="2840896"/>
    <lineage>
        <taxon>Bacteria</taxon>
        <taxon>Pseudomonadati</taxon>
        <taxon>Spirochaetota</taxon>
        <taxon>Spirochaetia</taxon>
        <taxon>Spirochaetales</taxon>
        <taxon>Spirochaetaceae</taxon>
        <taxon>Spirochaetaceae incertae sedis</taxon>
        <taxon>Candidatus Ornithospirochaeta</taxon>
    </lineage>
</organism>
<reference evidence="5" key="1">
    <citation type="journal article" date="2021" name="PeerJ">
        <title>Extensive microbial diversity within the chicken gut microbiome revealed by metagenomics and culture.</title>
        <authorList>
            <person name="Gilroy R."/>
            <person name="Ravi A."/>
            <person name="Getino M."/>
            <person name="Pursley I."/>
            <person name="Horton D.L."/>
            <person name="Alikhan N.F."/>
            <person name="Baker D."/>
            <person name="Gharbi K."/>
            <person name="Hall N."/>
            <person name="Watson M."/>
            <person name="Adriaenssens E.M."/>
            <person name="Foster-Nyarko E."/>
            <person name="Jarju S."/>
            <person name="Secka A."/>
            <person name="Antonio M."/>
            <person name="Oren A."/>
            <person name="Chaudhuri R.R."/>
            <person name="La Ragione R."/>
            <person name="Hildebrand F."/>
            <person name="Pallen M.J."/>
        </authorList>
    </citation>
    <scope>NUCLEOTIDE SEQUENCE</scope>
    <source>
        <strain evidence="5">Gambia11-129</strain>
    </source>
</reference>
<sequence length="201" mass="22740">MSNALIDGIILEAEEKAKKMILEAEEECSSIKEGMEDEIEKSISAEERITALRLKQIELKEESAKKSIDRISELKKLDCSYNLVMKKVDERIRSMVSDGSISKYLVLLIAEAAIGLEKKSATVSFSKTAPVNDIMLRQAESMVKEISGREINLTLDENYISEIGVVLTSSMKKVSYNNTLDTRIRRYSREINKIIQDENAR</sequence>
<dbReference type="GO" id="GO:0033178">
    <property type="term" value="C:proton-transporting two-sector ATPase complex, catalytic domain"/>
    <property type="evidence" value="ECO:0007669"/>
    <property type="project" value="InterPro"/>
</dbReference>
<proteinExistence type="inferred from homology"/>
<keyword evidence="3" id="KW-0813">Transport</keyword>